<evidence type="ECO:0000313" key="8">
    <source>
        <dbReference type="EMBL" id="CAL1395972.1"/>
    </source>
</evidence>
<evidence type="ECO:0000256" key="4">
    <source>
        <dbReference type="ARBA" id="ARBA00022679"/>
    </source>
</evidence>
<proteinExistence type="inferred from homology"/>
<keyword evidence="9" id="KW-1185">Reference proteome</keyword>
<dbReference type="InterPro" id="IPR002213">
    <property type="entry name" value="UDP_glucos_trans"/>
</dbReference>
<dbReference type="SUPFAM" id="SSF53756">
    <property type="entry name" value="UDP-Glycosyltransferase/glycogen phosphorylase"/>
    <property type="match status" value="1"/>
</dbReference>
<dbReference type="FunFam" id="3.40.50.2000:FF:000063">
    <property type="entry name" value="Glycosyltransferase"/>
    <property type="match status" value="1"/>
</dbReference>
<comment type="similarity">
    <text evidence="2 6">Belongs to the UDP-glycosyltransferase family.</text>
</comment>
<evidence type="ECO:0000256" key="7">
    <source>
        <dbReference type="RuleBase" id="RU362057"/>
    </source>
</evidence>
<keyword evidence="4 6" id="KW-0808">Transferase</keyword>
<dbReference type="PROSITE" id="PS00375">
    <property type="entry name" value="UDPGT"/>
    <property type="match status" value="1"/>
</dbReference>
<dbReference type="AlphaFoldDB" id="A0AAV2FDB5"/>
<organism evidence="8 9">
    <name type="scientific">Linum trigynum</name>
    <dbReference type="NCBI Taxonomy" id="586398"/>
    <lineage>
        <taxon>Eukaryota</taxon>
        <taxon>Viridiplantae</taxon>
        <taxon>Streptophyta</taxon>
        <taxon>Embryophyta</taxon>
        <taxon>Tracheophyta</taxon>
        <taxon>Spermatophyta</taxon>
        <taxon>Magnoliopsida</taxon>
        <taxon>eudicotyledons</taxon>
        <taxon>Gunneridae</taxon>
        <taxon>Pentapetalae</taxon>
        <taxon>rosids</taxon>
        <taxon>fabids</taxon>
        <taxon>Malpighiales</taxon>
        <taxon>Linaceae</taxon>
        <taxon>Linum</taxon>
    </lineage>
</organism>
<dbReference type="Gene3D" id="3.40.50.2000">
    <property type="entry name" value="Glycogen Phosphorylase B"/>
    <property type="match status" value="2"/>
</dbReference>
<dbReference type="Pfam" id="PF00201">
    <property type="entry name" value="UDPGT"/>
    <property type="match status" value="1"/>
</dbReference>
<evidence type="ECO:0000256" key="1">
    <source>
        <dbReference type="ARBA" id="ARBA00004935"/>
    </source>
</evidence>
<reference evidence="8 9" key="1">
    <citation type="submission" date="2024-04" db="EMBL/GenBank/DDBJ databases">
        <authorList>
            <person name="Fracassetti M."/>
        </authorList>
    </citation>
    <scope>NUCLEOTIDE SEQUENCE [LARGE SCALE GENOMIC DNA]</scope>
</reference>
<name>A0AAV2FDB5_9ROSI</name>
<comment type="catalytic activity">
    <reaction evidence="5">
        <text>an anthocyanidin + UDP-alpha-D-glucose + H(+) = an anthocyanidin 3-O-beta-D-glucoside + UDP</text>
        <dbReference type="Rhea" id="RHEA:20093"/>
        <dbReference type="ChEBI" id="CHEBI:15378"/>
        <dbReference type="ChEBI" id="CHEBI:16307"/>
        <dbReference type="ChEBI" id="CHEBI:58223"/>
        <dbReference type="ChEBI" id="CHEBI:58885"/>
        <dbReference type="ChEBI" id="CHEBI:143576"/>
        <dbReference type="EC" id="2.4.1.115"/>
    </reaction>
</comment>
<dbReference type="InterPro" id="IPR035595">
    <property type="entry name" value="UDP_glycos_trans_CS"/>
</dbReference>
<evidence type="ECO:0000256" key="2">
    <source>
        <dbReference type="ARBA" id="ARBA00009995"/>
    </source>
</evidence>
<evidence type="ECO:0000256" key="6">
    <source>
        <dbReference type="RuleBase" id="RU003718"/>
    </source>
</evidence>
<dbReference type="EC" id="2.4.1.-" evidence="7"/>
<keyword evidence="3 6" id="KW-0328">Glycosyltransferase</keyword>
<evidence type="ECO:0000313" key="9">
    <source>
        <dbReference type="Proteomes" id="UP001497516"/>
    </source>
</evidence>
<accession>A0AAV2FDB5</accession>
<dbReference type="Proteomes" id="UP001497516">
    <property type="component" value="Chromosome 6"/>
</dbReference>
<dbReference type="EMBL" id="OZ034819">
    <property type="protein sequence ID" value="CAL1395972.1"/>
    <property type="molecule type" value="Genomic_DNA"/>
</dbReference>
<protein>
    <recommendedName>
        <fullName evidence="7">Glycosyltransferase</fullName>
        <ecNumber evidence="7">2.4.1.-</ecNumber>
    </recommendedName>
</protein>
<gene>
    <name evidence="8" type="ORF">LTRI10_LOCUS36367</name>
</gene>
<dbReference type="FunFam" id="3.40.50.2000:FF:000071">
    <property type="entry name" value="Glycosyltransferase"/>
    <property type="match status" value="1"/>
</dbReference>
<comment type="pathway">
    <text evidence="1">Pigment biosynthesis; anthocyanin biosynthesis.</text>
</comment>
<dbReference type="CDD" id="cd03784">
    <property type="entry name" value="GT1_Gtf-like"/>
    <property type="match status" value="1"/>
</dbReference>
<sequence length="510" mass="56490">MGSINGGEEDILHVMFIPFLAPGHMVPMVDIARLFAAGGGRDIRVTILTTTTNARRISSAIDRDSLSGHRISLLTLAFPFKEAGLPEGCENLLSAPTPEINFKLFHGIELLQPEMIDLVRTHRPDCLVTDYLYPWSADVAADLGIPRLAFSGSGFFNLCVADSIEANKPHAEISSESEEFVVPGIPNRVTLTRSQLPDIVKGEAKLSRFFDKLKQAERRSYGVIVNTFHSLEAEYAEHYRRVTGLKAWQLGPVSLFINRNFDDKINRGGKSDVNAENCLNWLDSMKPNSVLYICLGSLTRFSKAQISEISCALEESSHPFIWVLAKILKPNVEFDQVDEGKEQWWLPEGFENRVKQSGKGLIIRGWAPQMAILEHASIGGFVTHCGWNSIMEGVCAGVPMVTWPIFAEQFYNEKLVTQVMKFGVSVGNEVWSVWATEELPLIRGERLRSAVEVVMGGGVEAAEMRRKAVELGKEAKRAVGEGGTSSDELKGLLEEIRGCKSKRRGVEQVA</sequence>
<evidence type="ECO:0000256" key="3">
    <source>
        <dbReference type="ARBA" id="ARBA00022676"/>
    </source>
</evidence>
<evidence type="ECO:0000256" key="5">
    <source>
        <dbReference type="ARBA" id="ARBA00047606"/>
    </source>
</evidence>
<dbReference type="GO" id="GO:0047213">
    <property type="term" value="F:anthocyanidin 3-O-glucosyltransferase activity"/>
    <property type="evidence" value="ECO:0007669"/>
    <property type="project" value="UniProtKB-EC"/>
</dbReference>
<dbReference type="PANTHER" id="PTHR48047:SF45">
    <property type="entry name" value="SCOPOLETIN GLUCOSYLTRANSFERASE-LIKE"/>
    <property type="match status" value="1"/>
</dbReference>
<dbReference type="PANTHER" id="PTHR48047">
    <property type="entry name" value="GLYCOSYLTRANSFERASE"/>
    <property type="match status" value="1"/>
</dbReference>